<keyword evidence="12" id="KW-1185">Reference proteome</keyword>
<keyword evidence="7" id="KW-0695">RNA-directed DNA polymerase</keyword>
<dbReference type="GO" id="GO:0003887">
    <property type="term" value="F:DNA-directed DNA polymerase activity"/>
    <property type="evidence" value="ECO:0007669"/>
    <property type="project" value="UniProtKB-KW"/>
</dbReference>
<keyword evidence="1" id="KW-0540">Nuclease</keyword>
<keyword evidence="6" id="KW-0229">DNA integration</keyword>
<proteinExistence type="predicted"/>
<dbReference type="GO" id="GO:0015074">
    <property type="term" value="P:DNA integration"/>
    <property type="evidence" value="ECO:0007669"/>
    <property type="project" value="UniProtKB-KW"/>
</dbReference>
<keyword evidence="8" id="KW-0239">DNA-directed DNA polymerase</keyword>
<dbReference type="InterPro" id="IPR039537">
    <property type="entry name" value="Retrotran_Ty1/copia-like"/>
</dbReference>
<dbReference type="STRING" id="151549.A0A4C1U454"/>
<evidence type="ECO:0000256" key="7">
    <source>
        <dbReference type="ARBA" id="ARBA00022918"/>
    </source>
</evidence>
<dbReference type="EMBL" id="BGZK01000125">
    <property type="protein sequence ID" value="GBP21081.1"/>
    <property type="molecule type" value="Genomic_DNA"/>
</dbReference>
<evidence type="ECO:0000256" key="4">
    <source>
        <dbReference type="ARBA" id="ARBA00022801"/>
    </source>
</evidence>
<dbReference type="PANTHER" id="PTHR42648:SF11">
    <property type="entry name" value="TRANSPOSON TY4-P GAG-POL POLYPROTEIN"/>
    <property type="match status" value="1"/>
</dbReference>
<sequence length="182" mass="20908">MFKDTERLNQIKPKEDLCEACIKGKQACLPFNKFKNKEHIDRPLFNVHTDVCGPITPPTLDDRNYFVVFIDEFTHYCATYLMMRKSDVFAVFKDFVAKSNAHFNLKLVNLFCDNGGEYLSNDMKEYCVQRGISYHLTVPQTPSLNGVAERMIRTVTEKARAMLVGSKLEKSFWGEAVLTATF</sequence>
<reference evidence="11 12" key="1">
    <citation type="journal article" date="2019" name="Commun. Biol.">
        <title>The bagworm genome reveals a unique fibroin gene that provides high tensile strength.</title>
        <authorList>
            <person name="Kono N."/>
            <person name="Nakamura H."/>
            <person name="Ohtoshi R."/>
            <person name="Tomita M."/>
            <person name="Numata K."/>
            <person name="Arakawa K."/>
        </authorList>
    </citation>
    <scope>NUCLEOTIDE SEQUENCE [LARGE SCALE GENOMIC DNA]</scope>
</reference>
<dbReference type="GO" id="GO:0046872">
    <property type="term" value="F:metal ion binding"/>
    <property type="evidence" value="ECO:0007669"/>
    <property type="project" value="UniProtKB-KW"/>
</dbReference>
<dbReference type="GO" id="GO:0003964">
    <property type="term" value="F:RNA-directed DNA polymerase activity"/>
    <property type="evidence" value="ECO:0007669"/>
    <property type="project" value="UniProtKB-KW"/>
</dbReference>
<keyword evidence="8" id="KW-0548">Nucleotidyltransferase</keyword>
<evidence type="ECO:0000256" key="2">
    <source>
        <dbReference type="ARBA" id="ARBA00022723"/>
    </source>
</evidence>
<dbReference type="GO" id="GO:0006310">
    <property type="term" value="P:DNA recombination"/>
    <property type="evidence" value="ECO:0007669"/>
    <property type="project" value="UniProtKB-KW"/>
</dbReference>
<dbReference type="AlphaFoldDB" id="A0A4C1U454"/>
<evidence type="ECO:0000256" key="8">
    <source>
        <dbReference type="ARBA" id="ARBA00022932"/>
    </source>
</evidence>
<evidence type="ECO:0000259" key="10">
    <source>
        <dbReference type="PROSITE" id="PS50994"/>
    </source>
</evidence>
<dbReference type="GO" id="GO:0016787">
    <property type="term" value="F:hydrolase activity"/>
    <property type="evidence" value="ECO:0007669"/>
    <property type="project" value="UniProtKB-KW"/>
</dbReference>
<evidence type="ECO:0000256" key="1">
    <source>
        <dbReference type="ARBA" id="ARBA00022722"/>
    </source>
</evidence>
<dbReference type="InterPro" id="IPR012337">
    <property type="entry name" value="RNaseH-like_sf"/>
</dbReference>
<protein>
    <submittedName>
        <fullName evidence="11">Copia protein</fullName>
    </submittedName>
</protein>
<dbReference type="InterPro" id="IPR001584">
    <property type="entry name" value="Integrase_cat-core"/>
</dbReference>
<evidence type="ECO:0000313" key="12">
    <source>
        <dbReference type="Proteomes" id="UP000299102"/>
    </source>
</evidence>
<comment type="caution">
    <text evidence="11">The sequence shown here is derived from an EMBL/GenBank/DDBJ whole genome shotgun (WGS) entry which is preliminary data.</text>
</comment>
<gene>
    <name evidence="11" type="primary">GIP</name>
    <name evidence="11" type="ORF">EVAR_11112_1</name>
</gene>
<keyword evidence="9" id="KW-0233">DNA recombination</keyword>
<accession>A0A4C1U454</accession>
<dbReference type="Proteomes" id="UP000299102">
    <property type="component" value="Unassembled WGS sequence"/>
</dbReference>
<evidence type="ECO:0000256" key="5">
    <source>
        <dbReference type="ARBA" id="ARBA00022842"/>
    </source>
</evidence>
<evidence type="ECO:0000256" key="6">
    <source>
        <dbReference type="ARBA" id="ARBA00022908"/>
    </source>
</evidence>
<feature type="domain" description="Integrase catalytic" evidence="10">
    <location>
        <begin position="39"/>
        <end position="182"/>
    </location>
</feature>
<name>A0A4C1U454_EUMVA</name>
<keyword evidence="4" id="KW-0378">Hydrolase</keyword>
<dbReference type="OrthoDB" id="439192at2759"/>
<dbReference type="Gene3D" id="3.30.420.10">
    <property type="entry name" value="Ribonuclease H-like superfamily/Ribonuclease H"/>
    <property type="match status" value="1"/>
</dbReference>
<dbReference type="GO" id="GO:0004519">
    <property type="term" value="F:endonuclease activity"/>
    <property type="evidence" value="ECO:0007669"/>
    <property type="project" value="UniProtKB-KW"/>
</dbReference>
<keyword evidence="2" id="KW-0479">Metal-binding</keyword>
<dbReference type="InterPro" id="IPR036397">
    <property type="entry name" value="RNaseH_sf"/>
</dbReference>
<organism evidence="11 12">
    <name type="scientific">Eumeta variegata</name>
    <name type="common">Bagworm moth</name>
    <name type="synonym">Eumeta japonica</name>
    <dbReference type="NCBI Taxonomy" id="151549"/>
    <lineage>
        <taxon>Eukaryota</taxon>
        <taxon>Metazoa</taxon>
        <taxon>Ecdysozoa</taxon>
        <taxon>Arthropoda</taxon>
        <taxon>Hexapoda</taxon>
        <taxon>Insecta</taxon>
        <taxon>Pterygota</taxon>
        <taxon>Neoptera</taxon>
        <taxon>Endopterygota</taxon>
        <taxon>Lepidoptera</taxon>
        <taxon>Glossata</taxon>
        <taxon>Ditrysia</taxon>
        <taxon>Tineoidea</taxon>
        <taxon>Psychidae</taxon>
        <taxon>Oiketicinae</taxon>
        <taxon>Eumeta</taxon>
    </lineage>
</organism>
<keyword evidence="8" id="KW-0808">Transferase</keyword>
<dbReference type="SUPFAM" id="SSF53098">
    <property type="entry name" value="Ribonuclease H-like"/>
    <property type="match status" value="1"/>
</dbReference>
<dbReference type="GO" id="GO:0003676">
    <property type="term" value="F:nucleic acid binding"/>
    <property type="evidence" value="ECO:0007669"/>
    <property type="project" value="InterPro"/>
</dbReference>
<dbReference type="PROSITE" id="PS50994">
    <property type="entry name" value="INTEGRASE"/>
    <property type="match status" value="1"/>
</dbReference>
<keyword evidence="3" id="KW-0255">Endonuclease</keyword>
<evidence type="ECO:0000256" key="3">
    <source>
        <dbReference type="ARBA" id="ARBA00022759"/>
    </source>
</evidence>
<keyword evidence="5" id="KW-0460">Magnesium</keyword>
<evidence type="ECO:0000313" key="11">
    <source>
        <dbReference type="EMBL" id="GBP21081.1"/>
    </source>
</evidence>
<dbReference type="PANTHER" id="PTHR42648">
    <property type="entry name" value="TRANSPOSASE, PUTATIVE-RELATED"/>
    <property type="match status" value="1"/>
</dbReference>
<evidence type="ECO:0000256" key="9">
    <source>
        <dbReference type="ARBA" id="ARBA00023172"/>
    </source>
</evidence>